<feature type="domain" description="PPIase cyclophilin-type" evidence="1">
    <location>
        <begin position="314"/>
        <end position="462"/>
    </location>
</feature>
<keyword evidence="2" id="KW-0378">Hydrolase</keyword>
<dbReference type="Gene3D" id="2.40.100.10">
    <property type="entry name" value="Cyclophilin-like"/>
    <property type="match status" value="1"/>
</dbReference>
<evidence type="ECO:0000313" key="3">
    <source>
        <dbReference type="Proteomes" id="UP000464378"/>
    </source>
</evidence>
<dbReference type="Gene3D" id="3.40.390.10">
    <property type="entry name" value="Collagenase (Catalytic Domain)"/>
    <property type="match status" value="1"/>
</dbReference>
<dbReference type="GO" id="GO:0008237">
    <property type="term" value="F:metallopeptidase activity"/>
    <property type="evidence" value="ECO:0007669"/>
    <property type="project" value="InterPro"/>
</dbReference>
<evidence type="ECO:0000313" key="2">
    <source>
        <dbReference type="EMBL" id="VIP01797.1"/>
    </source>
</evidence>
<reference evidence="2" key="1">
    <citation type="submission" date="2019-04" db="EMBL/GenBank/DDBJ databases">
        <authorList>
            <consortium name="Science for Life Laboratories"/>
        </authorList>
    </citation>
    <scope>NUCLEOTIDE SEQUENCE</scope>
    <source>
        <strain evidence="2">MBLW1</strain>
    </source>
</reference>
<dbReference type="SUPFAM" id="SSF50891">
    <property type="entry name" value="Cyclophilin-like"/>
    <property type="match status" value="1"/>
</dbReference>
<evidence type="ECO:0000259" key="1">
    <source>
        <dbReference type="Pfam" id="PF00160"/>
    </source>
</evidence>
<gene>
    <name evidence="2" type="ORF">GMBLW1_21630</name>
</gene>
<dbReference type="AlphaFoldDB" id="A0A6C2YK93"/>
<dbReference type="InterPro" id="IPR002130">
    <property type="entry name" value="Cyclophilin-type_PPIase_dom"/>
</dbReference>
<name>A0A6C2YK93_9BACT</name>
<protein>
    <recommendedName>
        <fullName evidence="1">PPIase cyclophilin-type domain-containing protein</fullName>
    </recommendedName>
</protein>
<sequence length="468" mass="52234">MFVWQFVYGFTRLTRGIGPRRLRILVALLMLGTTPRLLAENPSATVSIPGPVSEELRREWKLPAFYQRHCDADGLPILGSAKVSDNALAEAGYIVRQMLEGRADIRQAMIRQRVRAVIMASSEYTTDVPEHARLKPKVYWDRRARGLGATPAVPAVSGGEENLLQYPRDPYSNENIFLHEFAHAIHETGMNRVDPTFDGRLQQAFRASLDRGLWKNTYAATNRQEYWAEGVQCWFDANAPKDELHNEIRTRDQLKRYDPTLAALCKEVFGDRPWRYVPPKLRPAADRAHLKDYDPAKLPRFRWREEPIGTAPRVTVQTAVGDFDVELAPEAAPNAVAQFLSIALDGGYHSGQFRRVGNSGIGATPNPTWQQQWARELPPVRIVVPAVKPTIQSGTVALVQRDGAWLGWVIALEDDASLPDAEIVPIGRVVIPTGQSGAGRVVTAIGKQLPADGQPEKPVGIRRVIRMN</sequence>
<organism evidence="2">
    <name type="scientific">Tuwongella immobilis</name>
    <dbReference type="NCBI Taxonomy" id="692036"/>
    <lineage>
        <taxon>Bacteria</taxon>
        <taxon>Pseudomonadati</taxon>
        <taxon>Planctomycetota</taxon>
        <taxon>Planctomycetia</taxon>
        <taxon>Gemmatales</taxon>
        <taxon>Gemmataceae</taxon>
        <taxon>Tuwongella</taxon>
    </lineage>
</organism>
<dbReference type="EMBL" id="LR586016">
    <property type="protein sequence ID" value="VIP01797.1"/>
    <property type="molecule type" value="Genomic_DNA"/>
</dbReference>
<dbReference type="InterPro" id="IPR029000">
    <property type="entry name" value="Cyclophilin-like_dom_sf"/>
</dbReference>
<dbReference type="EMBL" id="LR593887">
    <property type="protein sequence ID" value="VTR99480.1"/>
    <property type="molecule type" value="Genomic_DNA"/>
</dbReference>
<dbReference type="KEGG" id="tim:GMBLW1_21630"/>
<dbReference type="Pfam" id="PF00160">
    <property type="entry name" value="Pro_isomerase"/>
    <property type="match status" value="1"/>
</dbReference>
<keyword evidence="2" id="KW-0413">Isomerase</keyword>
<dbReference type="GO" id="GO:0003755">
    <property type="term" value="F:peptidyl-prolyl cis-trans isomerase activity"/>
    <property type="evidence" value="ECO:0007669"/>
    <property type="project" value="InterPro"/>
</dbReference>
<proteinExistence type="predicted"/>
<dbReference type="Proteomes" id="UP000464378">
    <property type="component" value="Chromosome"/>
</dbReference>
<keyword evidence="3" id="KW-1185">Reference proteome</keyword>
<dbReference type="InterPro" id="IPR024079">
    <property type="entry name" value="MetalloPept_cat_dom_sf"/>
</dbReference>
<accession>A0A6C2YK93</accession>
<dbReference type="InParanoid" id="A0A6C2YK93"/>
<dbReference type="RefSeq" id="WP_162657046.1">
    <property type="nucleotide sequence ID" value="NZ_LR593887.1"/>
</dbReference>
<dbReference type="SUPFAM" id="SSF55486">
    <property type="entry name" value="Metalloproteases ('zincins'), catalytic domain"/>
    <property type="match status" value="1"/>
</dbReference>